<dbReference type="Proteomes" id="UP000436694">
    <property type="component" value="Unassembled WGS sequence"/>
</dbReference>
<dbReference type="InterPro" id="IPR036390">
    <property type="entry name" value="WH_DNA-bd_sf"/>
</dbReference>
<accession>A0A844AL90</accession>
<dbReference type="Gene3D" id="1.10.10.10">
    <property type="entry name" value="Winged helix-like DNA-binding domain superfamily/Winged helix DNA-binding domain"/>
    <property type="match status" value="1"/>
</dbReference>
<dbReference type="InterPro" id="IPR011991">
    <property type="entry name" value="ArsR-like_HTH"/>
</dbReference>
<dbReference type="InterPro" id="IPR051011">
    <property type="entry name" value="Metal_resp_trans_reg"/>
</dbReference>
<dbReference type="PRINTS" id="PR00778">
    <property type="entry name" value="HTHARSR"/>
</dbReference>
<organism evidence="5 6">
    <name type="scientific">Tritonibacter aquimaris</name>
    <dbReference type="NCBI Taxonomy" id="2663379"/>
    <lineage>
        <taxon>Bacteria</taxon>
        <taxon>Pseudomonadati</taxon>
        <taxon>Pseudomonadota</taxon>
        <taxon>Alphaproteobacteria</taxon>
        <taxon>Rhodobacterales</taxon>
        <taxon>Paracoccaceae</taxon>
        <taxon>Tritonibacter</taxon>
    </lineage>
</organism>
<protein>
    <submittedName>
        <fullName evidence="5">Metalloregulator ArsR/SmtB family transcription factor</fullName>
    </submittedName>
</protein>
<dbReference type="SMART" id="SM00418">
    <property type="entry name" value="HTH_ARSR"/>
    <property type="match status" value="1"/>
</dbReference>
<dbReference type="Pfam" id="PF01022">
    <property type="entry name" value="HTH_5"/>
    <property type="match status" value="1"/>
</dbReference>
<keyword evidence="6" id="KW-1185">Reference proteome</keyword>
<dbReference type="PROSITE" id="PS50987">
    <property type="entry name" value="HTH_ARSR_2"/>
    <property type="match status" value="1"/>
</dbReference>
<reference evidence="5 6" key="1">
    <citation type="submission" date="2019-10" db="EMBL/GenBank/DDBJ databases">
        <title>Epibacterium sp. nov., isolated from seawater.</title>
        <authorList>
            <person name="Zhang X."/>
            <person name="Li N."/>
        </authorList>
    </citation>
    <scope>NUCLEOTIDE SEQUENCE [LARGE SCALE GENOMIC DNA]</scope>
    <source>
        <strain evidence="5 6">SM1969</strain>
    </source>
</reference>
<keyword evidence="3" id="KW-0804">Transcription</keyword>
<keyword evidence="2" id="KW-0238">DNA-binding</keyword>
<feature type="domain" description="HTH arsR-type" evidence="4">
    <location>
        <begin position="1"/>
        <end position="97"/>
    </location>
</feature>
<sequence>MSYSAATAAAFLKALAHEGRLMILCHLVNGERSVGELEDLLGLRQAAVSQMLARLRDEGMVHTRRAGKTVFYSLKDRNAERVLVLLHEMFCATEDSEREISPVA</sequence>
<evidence type="ECO:0000256" key="1">
    <source>
        <dbReference type="ARBA" id="ARBA00023015"/>
    </source>
</evidence>
<dbReference type="InterPro" id="IPR001845">
    <property type="entry name" value="HTH_ArsR_DNA-bd_dom"/>
</dbReference>
<dbReference type="EMBL" id="WIXK01000003">
    <property type="protein sequence ID" value="MQY42269.1"/>
    <property type="molecule type" value="Genomic_DNA"/>
</dbReference>
<evidence type="ECO:0000313" key="5">
    <source>
        <dbReference type="EMBL" id="MQY42269.1"/>
    </source>
</evidence>
<dbReference type="CDD" id="cd00090">
    <property type="entry name" value="HTH_ARSR"/>
    <property type="match status" value="1"/>
</dbReference>
<dbReference type="PANTHER" id="PTHR43132:SF2">
    <property type="entry name" value="ARSENICAL RESISTANCE OPERON REPRESSOR ARSR-RELATED"/>
    <property type="match status" value="1"/>
</dbReference>
<comment type="caution">
    <text evidence="5">The sequence shown here is derived from an EMBL/GenBank/DDBJ whole genome shotgun (WGS) entry which is preliminary data.</text>
</comment>
<dbReference type="GO" id="GO:0003677">
    <property type="term" value="F:DNA binding"/>
    <property type="evidence" value="ECO:0007669"/>
    <property type="project" value="UniProtKB-KW"/>
</dbReference>
<dbReference type="GO" id="GO:0003700">
    <property type="term" value="F:DNA-binding transcription factor activity"/>
    <property type="evidence" value="ECO:0007669"/>
    <property type="project" value="InterPro"/>
</dbReference>
<dbReference type="PANTHER" id="PTHR43132">
    <property type="entry name" value="ARSENICAL RESISTANCE OPERON REPRESSOR ARSR-RELATED"/>
    <property type="match status" value="1"/>
</dbReference>
<evidence type="ECO:0000313" key="6">
    <source>
        <dbReference type="Proteomes" id="UP000436694"/>
    </source>
</evidence>
<dbReference type="NCBIfam" id="NF033788">
    <property type="entry name" value="HTH_metalloreg"/>
    <property type="match status" value="1"/>
</dbReference>
<proteinExistence type="predicted"/>
<evidence type="ECO:0000256" key="2">
    <source>
        <dbReference type="ARBA" id="ARBA00023125"/>
    </source>
</evidence>
<evidence type="ECO:0000256" key="3">
    <source>
        <dbReference type="ARBA" id="ARBA00023163"/>
    </source>
</evidence>
<evidence type="ECO:0000259" key="4">
    <source>
        <dbReference type="PROSITE" id="PS50987"/>
    </source>
</evidence>
<gene>
    <name evidence="5" type="ORF">GG681_06420</name>
</gene>
<keyword evidence="1" id="KW-0805">Transcription regulation</keyword>
<name>A0A844AL90_9RHOB</name>
<dbReference type="InterPro" id="IPR036388">
    <property type="entry name" value="WH-like_DNA-bd_sf"/>
</dbReference>
<dbReference type="SUPFAM" id="SSF46785">
    <property type="entry name" value="Winged helix' DNA-binding domain"/>
    <property type="match status" value="1"/>
</dbReference>
<dbReference type="AlphaFoldDB" id="A0A844AL90"/>